<evidence type="ECO:0000313" key="5">
    <source>
        <dbReference type="RefSeq" id="XP_013775845.1"/>
    </source>
</evidence>
<evidence type="ECO:0000313" key="4">
    <source>
        <dbReference type="Proteomes" id="UP000694941"/>
    </source>
</evidence>
<sequence>MSDQGENVKKEDVEVVGSFTYPDGMEYVGQWDEKGQKQGMGHLKFPGGTVYVGRFENGMPSGLGVLSFPDHAKYEGEFMQGWFHGHGTFWRNDGMRFEGEFRGGRIWGYGLVTFADGSNGFPRCEGLFKDCRLVKRCRCIDIVLQAQKVAMAARAQCQQEPIMDN</sequence>
<keyword evidence="4" id="KW-1185">Reference proteome</keyword>
<dbReference type="InterPro" id="IPR003409">
    <property type="entry name" value="MORN"/>
</dbReference>
<protein>
    <submittedName>
        <fullName evidence="5">MORN repeat-containing protein 4-like</fullName>
    </submittedName>
</protein>
<dbReference type="Gene3D" id="2.20.110.10">
    <property type="entry name" value="Histone H3 K4-specific methyltransferase SET7/9 N-terminal domain"/>
    <property type="match status" value="2"/>
</dbReference>
<dbReference type="RefSeq" id="XP_013775845.1">
    <property type="nucleotide sequence ID" value="XM_013920391.1"/>
</dbReference>
<dbReference type="SUPFAM" id="SSF82185">
    <property type="entry name" value="Histone H3 K4-specific methyltransferase SET7/9 N-terminal domain"/>
    <property type="match status" value="1"/>
</dbReference>
<reference evidence="5" key="1">
    <citation type="submission" date="2025-08" db="UniProtKB">
        <authorList>
            <consortium name="RefSeq"/>
        </authorList>
    </citation>
    <scope>IDENTIFICATION</scope>
    <source>
        <tissue evidence="5">Muscle</tissue>
    </source>
</reference>
<name>A0ABM1B6L5_LIMPO</name>
<dbReference type="PANTHER" id="PTHR46614">
    <property type="entry name" value="MORN REPEAT-CONTAINING PROTEIN 4"/>
    <property type="match status" value="1"/>
</dbReference>
<comment type="subcellular location">
    <subcellularLocation>
        <location evidence="1">Cell projection</location>
    </subcellularLocation>
</comment>
<dbReference type="SMART" id="SM00698">
    <property type="entry name" value="MORN"/>
    <property type="match status" value="4"/>
</dbReference>
<dbReference type="Proteomes" id="UP000694941">
    <property type="component" value="Unplaced"/>
</dbReference>
<evidence type="ECO:0000256" key="1">
    <source>
        <dbReference type="ARBA" id="ARBA00004316"/>
    </source>
</evidence>
<gene>
    <name evidence="5" type="primary">LOC106460665</name>
</gene>
<keyword evidence="2" id="KW-0677">Repeat</keyword>
<dbReference type="InterPro" id="IPR052315">
    <property type="entry name" value="MORN4"/>
</dbReference>
<dbReference type="PANTHER" id="PTHR46614:SF1">
    <property type="entry name" value="MORN REPEAT-CONTAINING PROTEIN 4"/>
    <property type="match status" value="1"/>
</dbReference>
<proteinExistence type="predicted"/>
<evidence type="ECO:0000256" key="3">
    <source>
        <dbReference type="ARBA" id="ARBA00023273"/>
    </source>
</evidence>
<organism evidence="4 5">
    <name type="scientific">Limulus polyphemus</name>
    <name type="common">Atlantic horseshoe crab</name>
    <dbReference type="NCBI Taxonomy" id="6850"/>
    <lineage>
        <taxon>Eukaryota</taxon>
        <taxon>Metazoa</taxon>
        <taxon>Ecdysozoa</taxon>
        <taxon>Arthropoda</taxon>
        <taxon>Chelicerata</taxon>
        <taxon>Merostomata</taxon>
        <taxon>Xiphosura</taxon>
        <taxon>Limulidae</taxon>
        <taxon>Limulus</taxon>
    </lineage>
</organism>
<accession>A0ABM1B6L5</accession>
<keyword evidence="3" id="KW-0966">Cell projection</keyword>
<dbReference type="GeneID" id="106460665"/>
<evidence type="ECO:0000256" key="2">
    <source>
        <dbReference type="ARBA" id="ARBA00022737"/>
    </source>
</evidence>
<dbReference type="Pfam" id="PF02493">
    <property type="entry name" value="MORN"/>
    <property type="match status" value="5"/>
</dbReference>